<proteinExistence type="predicted"/>
<dbReference type="Pfam" id="PF05114">
    <property type="entry name" value="MbnB_TglH_ChrH"/>
    <property type="match status" value="1"/>
</dbReference>
<feature type="compositionally biased region" description="Low complexity" evidence="1">
    <location>
        <begin position="14"/>
        <end position="24"/>
    </location>
</feature>
<accession>A0A418WA23</accession>
<organism evidence="3 4">
    <name type="scientific">Oleomonas cavernae</name>
    <dbReference type="NCBI Taxonomy" id="2320859"/>
    <lineage>
        <taxon>Bacteria</taxon>
        <taxon>Pseudomonadati</taxon>
        <taxon>Pseudomonadota</taxon>
        <taxon>Alphaproteobacteria</taxon>
        <taxon>Acetobacterales</taxon>
        <taxon>Acetobacteraceae</taxon>
        <taxon>Oleomonas</taxon>
    </lineage>
</organism>
<keyword evidence="4" id="KW-1185">Reference proteome</keyword>
<feature type="region of interest" description="Disordered" evidence="1">
    <location>
        <begin position="1"/>
        <end position="24"/>
    </location>
</feature>
<dbReference type="Gene3D" id="3.20.20.150">
    <property type="entry name" value="Divalent-metal-dependent TIM barrel enzymes"/>
    <property type="match status" value="1"/>
</dbReference>
<evidence type="ECO:0000256" key="1">
    <source>
        <dbReference type="SAM" id="MobiDB-lite"/>
    </source>
</evidence>
<dbReference type="AlphaFoldDB" id="A0A418WA23"/>
<dbReference type="Gene3D" id="1.10.150.690">
    <property type="entry name" value="DUF2063"/>
    <property type="match status" value="1"/>
</dbReference>
<dbReference type="InterPro" id="IPR007801">
    <property type="entry name" value="MbnB/TglH/ChrH"/>
</dbReference>
<dbReference type="PANTHER" id="PTHR42194:SF1">
    <property type="entry name" value="UPF0276 PROTEIN HI_1600"/>
    <property type="match status" value="1"/>
</dbReference>
<dbReference type="NCBIfam" id="NF003818">
    <property type="entry name" value="PRK05409.1"/>
    <property type="match status" value="1"/>
</dbReference>
<dbReference type="EMBL" id="QYUK01000011">
    <property type="protein sequence ID" value="RJF86863.1"/>
    <property type="molecule type" value="Genomic_DNA"/>
</dbReference>
<evidence type="ECO:0000313" key="3">
    <source>
        <dbReference type="EMBL" id="RJF86863.1"/>
    </source>
</evidence>
<comment type="caution">
    <text evidence="3">The sequence shown here is derived from an EMBL/GenBank/DDBJ whole genome shotgun (WGS) entry which is preliminary data.</text>
</comment>
<dbReference type="InterPro" id="IPR018640">
    <property type="entry name" value="DUF2063"/>
</dbReference>
<reference evidence="3 4" key="1">
    <citation type="submission" date="2018-09" db="EMBL/GenBank/DDBJ databases">
        <authorList>
            <person name="Zhu H."/>
        </authorList>
    </citation>
    <scope>NUCLEOTIDE SEQUENCE [LARGE SCALE GENOMIC DNA]</scope>
    <source>
        <strain evidence="3 4">K1W22B-8</strain>
    </source>
</reference>
<name>A0A418WA23_9PROT</name>
<protein>
    <submittedName>
        <fullName evidence="3">DUF692 family protein</fullName>
    </submittedName>
</protein>
<dbReference type="InterPro" id="IPR044922">
    <property type="entry name" value="DUF2063_N_sf"/>
</dbReference>
<dbReference type="Proteomes" id="UP000284605">
    <property type="component" value="Unassembled WGS sequence"/>
</dbReference>
<sequence>MPGNTCPRAPAPRPAARSSRADPMSARAMTALPDRMDRCGIGLRAPHLDAVAGGQADPAWVEIHAENHMLDGPGGDRLAAVRRDRPVSIHGVGLSLGSAGGIDRDHLSRLVRLVERVEPVLVSEHLAWSVAGGHYWNDLLPLPLTAEALDVMAANVALVQDALKRPILVENPSSYLSFEASEMGEGEFLGHLARRTGCGVLLDLNNLYLSACNLGRDPLADLEAMPLGCVGEIHLAGHTLVDLGDAQIRIDDHGSAVADAVWDLFALTRRRLGPVPALVEWDSALPRSSDCWRKPPRLTGRRFRRRAMRLAELQGTFAQGLRTGEMPPALVAQVGASGMAPARRLAIHRNHVRITLSAALALHFPVVARLVGNEAFAAIANRFIAAHPPTDPVLSRFGALLPDFLAREEALSGLPYVAAVAHLEWARHGAALAPSRAVFSALGLAGIAPADLDTLSLALPPSAALIQSRWAVDRLWLANQEGCDGTPDGLIDEARRLAVWRDGGDMIRVARLGEGDWAFLDAVAKGARLGDAAAAVVRAGAEAELGEILAAALGRGLLCRAET</sequence>
<evidence type="ECO:0000313" key="4">
    <source>
        <dbReference type="Proteomes" id="UP000284605"/>
    </source>
</evidence>
<gene>
    <name evidence="3" type="ORF">D3874_07400</name>
</gene>
<evidence type="ECO:0000259" key="2">
    <source>
        <dbReference type="Pfam" id="PF09836"/>
    </source>
</evidence>
<dbReference type="Pfam" id="PF09836">
    <property type="entry name" value="DUF2063"/>
    <property type="match status" value="1"/>
</dbReference>
<dbReference type="PANTHER" id="PTHR42194">
    <property type="entry name" value="UPF0276 PROTEIN HI_1600"/>
    <property type="match status" value="1"/>
</dbReference>
<feature type="domain" description="Putative DNA-binding" evidence="2">
    <location>
        <begin position="312"/>
        <end position="405"/>
    </location>
</feature>